<proteinExistence type="predicted"/>
<keyword evidence="2" id="KW-1185">Reference proteome</keyword>
<dbReference type="KEGG" id="gsl:Gasu_18630"/>
<evidence type="ECO:0000313" key="1">
    <source>
        <dbReference type="EMBL" id="EME30847.1"/>
    </source>
</evidence>
<sequence length="112" mass="13163">MLERVLSDRVRWTVKHPRCIILVPYTNFLNLEWKSENLTGLTYCRQENFQDLLRKPKALTLTLLCSSTSHREYLSPSDIDRRLHTLSNGYRVEDWPLCSTGCPRGNFSLLYT</sequence>
<dbReference type="RefSeq" id="XP_005707367.1">
    <property type="nucleotide sequence ID" value="XM_005707310.1"/>
</dbReference>
<reference evidence="2" key="1">
    <citation type="journal article" date="2013" name="Science">
        <title>Gene transfer from bacteria and archaea facilitated evolution of an extremophilic eukaryote.</title>
        <authorList>
            <person name="Schonknecht G."/>
            <person name="Chen W.H."/>
            <person name="Ternes C.M."/>
            <person name="Barbier G.G."/>
            <person name="Shrestha R.P."/>
            <person name="Stanke M."/>
            <person name="Brautigam A."/>
            <person name="Baker B.J."/>
            <person name="Banfield J.F."/>
            <person name="Garavito R.M."/>
            <person name="Carr K."/>
            <person name="Wilkerson C."/>
            <person name="Rensing S.A."/>
            <person name="Gagneul D."/>
            <person name="Dickenson N.E."/>
            <person name="Oesterhelt C."/>
            <person name="Lercher M.J."/>
            <person name="Weber A.P."/>
        </authorList>
    </citation>
    <scope>NUCLEOTIDE SEQUENCE [LARGE SCALE GENOMIC DNA]</scope>
    <source>
        <strain evidence="2">074W</strain>
    </source>
</reference>
<dbReference type="Proteomes" id="UP000030680">
    <property type="component" value="Unassembled WGS sequence"/>
</dbReference>
<evidence type="ECO:0000313" key="2">
    <source>
        <dbReference type="Proteomes" id="UP000030680"/>
    </source>
</evidence>
<name>M2XL40_GALSU</name>
<protein>
    <submittedName>
        <fullName evidence="1">Uncharacterized protein</fullName>
    </submittedName>
</protein>
<organism evidence="1 2">
    <name type="scientific">Galdieria sulphuraria</name>
    <name type="common">Red alga</name>
    <dbReference type="NCBI Taxonomy" id="130081"/>
    <lineage>
        <taxon>Eukaryota</taxon>
        <taxon>Rhodophyta</taxon>
        <taxon>Bangiophyceae</taxon>
        <taxon>Galdieriales</taxon>
        <taxon>Galdieriaceae</taxon>
        <taxon>Galdieria</taxon>
    </lineage>
</organism>
<dbReference type="GeneID" id="17089544"/>
<dbReference type="AlphaFoldDB" id="M2XL40"/>
<accession>M2XL40</accession>
<gene>
    <name evidence="1" type="ORF">Gasu_18630</name>
</gene>
<dbReference type="Gramene" id="EME30847">
    <property type="protein sequence ID" value="EME30847"/>
    <property type="gene ID" value="Gasu_18630"/>
</dbReference>
<dbReference type="EMBL" id="KB454496">
    <property type="protein sequence ID" value="EME30847.1"/>
    <property type="molecule type" value="Genomic_DNA"/>
</dbReference>